<evidence type="ECO:0000313" key="5">
    <source>
        <dbReference type="EMBL" id="MDQ0008875.1"/>
    </source>
</evidence>
<evidence type="ECO:0000256" key="3">
    <source>
        <dbReference type="ARBA" id="ARBA00023163"/>
    </source>
</evidence>
<comment type="caution">
    <text evidence="5">The sequence shown here is derived from an EMBL/GenBank/DDBJ whole genome shotgun (WGS) entry which is preliminary data.</text>
</comment>
<proteinExistence type="predicted"/>
<dbReference type="Proteomes" id="UP001237737">
    <property type="component" value="Unassembled WGS sequence"/>
</dbReference>
<dbReference type="RefSeq" id="WP_306847847.1">
    <property type="nucleotide sequence ID" value="NZ_JAUSSK010000001.1"/>
</dbReference>
<dbReference type="Gene3D" id="1.10.10.60">
    <property type="entry name" value="Homeodomain-like"/>
    <property type="match status" value="1"/>
</dbReference>
<dbReference type="InterPro" id="IPR018062">
    <property type="entry name" value="HTH_AraC-typ_CS"/>
</dbReference>
<keyword evidence="3" id="KW-0804">Transcription</keyword>
<dbReference type="EMBL" id="JAUSSK010000001">
    <property type="protein sequence ID" value="MDQ0008875.1"/>
    <property type="molecule type" value="Genomic_DNA"/>
</dbReference>
<dbReference type="SUPFAM" id="SSF46689">
    <property type="entry name" value="Homeodomain-like"/>
    <property type="match status" value="1"/>
</dbReference>
<dbReference type="SMART" id="SM00342">
    <property type="entry name" value="HTH_ARAC"/>
    <property type="match status" value="1"/>
</dbReference>
<dbReference type="InterPro" id="IPR018060">
    <property type="entry name" value="HTH_AraC"/>
</dbReference>
<keyword evidence="1" id="KW-0805">Transcription regulation</keyword>
<protein>
    <submittedName>
        <fullName evidence="5">AraC-like DNA-binding protein</fullName>
    </submittedName>
</protein>
<keyword evidence="2" id="KW-0238">DNA-binding</keyword>
<dbReference type="InterPro" id="IPR050204">
    <property type="entry name" value="AraC_XylS_family_regulators"/>
</dbReference>
<evidence type="ECO:0000259" key="4">
    <source>
        <dbReference type="PROSITE" id="PS01124"/>
    </source>
</evidence>
<gene>
    <name evidence="5" type="ORF">J2T07_001034</name>
</gene>
<dbReference type="PROSITE" id="PS00041">
    <property type="entry name" value="HTH_ARAC_FAMILY_1"/>
    <property type="match status" value="1"/>
</dbReference>
<dbReference type="PROSITE" id="PS01124">
    <property type="entry name" value="HTH_ARAC_FAMILY_2"/>
    <property type="match status" value="1"/>
</dbReference>
<evidence type="ECO:0000256" key="2">
    <source>
        <dbReference type="ARBA" id="ARBA00023125"/>
    </source>
</evidence>
<dbReference type="PANTHER" id="PTHR46796">
    <property type="entry name" value="HTH-TYPE TRANSCRIPTIONAL ACTIVATOR RHAS-RELATED"/>
    <property type="match status" value="1"/>
</dbReference>
<accession>A0ABT9SVS2</accession>
<organism evidence="5 6">
    <name type="scientific">Luteibacter jiangsuensis</name>
    <dbReference type="NCBI Taxonomy" id="637577"/>
    <lineage>
        <taxon>Bacteria</taxon>
        <taxon>Pseudomonadati</taxon>
        <taxon>Pseudomonadota</taxon>
        <taxon>Gammaproteobacteria</taxon>
        <taxon>Lysobacterales</taxon>
        <taxon>Rhodanobacteraceae</taxon>
        <taxon>Luteibacter</taxon>
    </lineage>
</organism>
<sequence>MARSDPTASELSVNASLETASVSVRNVVCHGGCAHRGPEECAASTYLVFPYRGLYVRHVGRDQAVADANHVVFFNADEGYRIAHPVEGSDASLSVQVAAPLLEELAPVSSLEQGPVHGFRTHHRRIDPGAQAMVALLRHRLEQGTMEPLEAETLLLNLVGRSLGPRTSHAPEATQGQRRLADRVKVLLASDVSRRWSLADVGVEIGASPVYLTQVFQRVEGIPLYRYQLRLRLARALDLMATQDDLSALAADLGFSSHSHFTAVFRQAYGQSPADFRRSTRRT</sequence>
<dbReference type="InterPro" id="IPR020449">
    <property type="entry name" value="Tscrpt_reg_AraC-type_HTH"/>
</dbReference>
<dbReference type="PRINTS" id="PR00032">
    <property type="entry name" value="HTHARAC"/>
</dbReference>
<evidence type="ECO:0000313" key="6">
    <source>
        <dbReference type="Proteomes" id="UP001237737"/>
    </source>
</evidence>
<name>A0ABT9SVS2_9GAMM</name>
<evidence type="ECO:0000256" key="1">
    <source>
        <dbReference type="ARBA" id="ARBA00023015"/>
    </source>
</evidence>
<feature type="domain" description="HTH araC/xylS-type" evidence="4">
    <location>
        <begin position="182"/>
        <end position="279"/>
    </location>
</feature>
<dbReference type="InterPro" id="IPR009057">
    <property type="entry name" value="Homeodomain-like_sf"/>
</dbReference>
<keyword evidence="6" id="KW-1185">Reference proteome</keyword>
<reference evidence="5 6" key="1">
    <citation type="submission" date="2023-07" db="EMBL/GenBank/DDBJ databases">
        <title>Sorghum-associated microbial communities from plants grown in Nebraska, USA.</title>
        <authorList>
            <person name="Schachtman D."/>
        </authorList>
    </citation>
    <scope>NUCLEOTIDE SEQUENCE [LARGE SCALE GENOMIC DNA]</scope>
    <source>
        <strain evidence="5 6">CC60</strain>
    </source>
</reference>
<dbReference type="Pfam" id="PF12833">
    <property type="entry name" value="HTH_18"/>
    <property type="match status" value="1"/>
</dbReference>